<dbReference type="InterPro" id="IPR041356">
    <property type="entry name" value="PGM1_C"/>
</dbReference>
<evidence type="ECO:0000313" key="3">
    <source>
        <dbReference type="EMBL" id="TCO32233.1"/>
    </source>
</evidence>
<dbReference type="Pfam" id="PF18105">
    <property type="entry name" value="PGM1_C"/>
    <property type="match status" value="1"/>
</dbReference>
<dbReference type="PANTHER" id="PTHR14465">
    <property type="entry name" value="IQ DOMAIN-CONTAINING PROTEIN H"/>
    <property type="match status" value="1"/>
</dbReference>
<sequence length="495" mass="53622">MRDFSDLQGELGPVWSMNHHGGSPHVLVALPSFSLSESMLSHYATRIPALEHRYLLASLMLPRIEQCEMIFICSELPSDEVLDYYVSLAPEGRRADARSRLRIVTVDDPSARSVAEKLLDRPDLIRRLRAMIGGRPAFIEPWNVTQHEVGIAVRLDAPINGTAPELWPLGFKGAGRRLFQAARVPTPVGREDVRSVDEVCAAIAAIQLERPAAQGVVVKHDDSGAGDGNQVVQLRDLAGRRLPDAAIRSQLEAMPAWYLADLAHGSVVEELVTGAHATSPSVQLDISPDGEVIVLATHEQVLGGSSHQIYRGCHFPADAAYAATLATYAEAVGRLLAPRGVVGRLSVDFFAVRDAADQWNLYALEINLRKGGTTHPYAALRNLVPGRYDPRAGTWCTADGSSRCYVATDNLVDPAWLGLPPADVIRAVAEAGLQFDRHRKTGVVLHMLSCLAVDGRVGLTAIGLTHDDAQAMYDETERAISGLSVSSPDRRSLSV</sequence>
<dbReference type="InterPro" id="IPR056855">
    <property type="entry name" value="ATP-grasp_IQCH"/>
</dbReference>
<organism evidence="3 4">
    <name type="scientific">Kribbella orskensis</name>
    <dbReference type="NCBI Taxonomy" id="2512216"/>
    <lineage>
        <taxon>Bacteria</taxon>
        <taxon>Bacillati</taxon>
        <taxon>Actinomycetota</taxon>
        <taxon>Actinomycetes</taxon>
        <taxon>Propionibacteriales</taxon>
        <taxon>Kribbellaceae</taxon>
        <taxon>Kribbella</taxon>
    </lineage>
</organism>
<keyword evidence="1" id="KW-0547">Nucleotide-binding</keyword>
<keyword evidence="1" id="KW-0067">ATP-binding</keyword>
<dbReference type="SUPFAM" id="SSF56059">
    <property type="entry name" value="Glutathione synthetase ATP-binding domain-like"/>
    <property type="match status" value="1"/>
</dbReference>
<proteinExistence type="predicted"/>
<evidence type="ECO:0000256" key="1">
    <source>
        <dbReference type="PROSITE-ProRule" id="PRU00409"/>
    </source>
</evidence>
<dbReference type="RefSeq" id="WP_132186845.1">
    <property type="nucleotide sequence ID" value="NZ_SLWM01000001.1"/>
</dbReference>
<evidence type="ECO:0000259" key="2">
    <source>
        <dbReference type="PROSITE" id="PS50975"/>
    </source>
</evidence>
<keyword evidence="4" id="KW-1185">Reference proteome</keyword>
<dbReference type="EMBL" id="SLWM01000001">
    <property type="protein sequence ID" value="TCO32233.1"/>
    <property type="molecule type" value="Genomic_DNA"/>
</dbReference>
<dbReference type="Pfam" id="PF24923">
    <property type="entry name" value="ATP-grasp_IQCH"/>
    <property type="match status" value="1"/>
</dbReference>
<gene>
    <name evidence="3" type="ORF">EV644_101876</name>
</gene>
<dbReference type="Proteomes" id="UP000295818">
    <property type="component" value="Unassembled WGS sequence"/>
</dbReference>
<evidence type="ECO:0000313" key="4">
    <source>
        <dbReference type="Proteomes" id="UP000295818"/>
    </source>
</evidence>
<protein>
    <submittedName>
        <fullName evidence="3">ATP-grasp domain-containing protein</fullName>
    </submittedName>
</protein>
<dbReference type="PANTHER" id="PTHR14465:SF0">
    <property type="entry name" value="IQ DOMAIN-CONTAINING PROTEIN H"/>
    <property type="match status" value="1"/>
</dbReference>
<dbReference type="InterPro" id="IPR038752">
    <property type="entry name" value="IQCH"/>
</dbReference>
<feature type="domain" description="ATP-grasp" evidence="2">
    <location>
        <begin position="176"/>
        <end position="392"/>
    </location>
</feature>
<accession>A0ABY2BW49</accession>
<comment type="caution">
    <text evidence="3">The sequence shown here is derived from an EMBL/GenBank/DDBJ whole genome shotgun (WGS) entry which is preliminary data.</text>
</comment>
<name>A0ABY2BW49_9ACTN</name>
<dbReference type="PROSITE" id="PS50975">
    <property type="entry name" value="ATP_GRASP"/>
    <property type="match status" value="1"/>
</dbReference>
<reference evidence="3 4" key="1">
    <citation type="journal article" date="2015" name="Stand. Genomic Sci.">
        <title>Genomic Encyclopedia of Bacterial and Archaeal Type Strains, Phase III: the genomes of soil and plant-associated and newly described type strains.</title>
        <authorList>
            <person name="Whitman W.B."/>
            <person name="Woyke T."/>
            <person name="Klenk H.P."/>
            <person name="Zhou Y."/>
            <person name="Lilburn T.G."/>
            <person name="Beck B.J."/>
            <person name="De Vos P."/>
            <person name="Vandamme P."/>
            <person name="Eisen J.A."/>
            <person name="Garrity G."/>
            <person name="Hugenholtz P."/>
            <person name="Kyrpides N.C."/>
        </authorList>
    </citation>
    <scope>NUCLEOTIDE SEQUENCE [LARGE SCALE GENOMIC DNA]</scope>
    <source>
        <strain evidence="3 4">VKM Ac-2538</strain>
    </source>
</reference>
<dbReference type="InterPro" id="IPR011761">
    <property type="entry name" value="ATP-grasp"/>
</dbReference>